<accession>A0A3N4KDE3</accession>
<proteinExistence type="predicted"/>
<organism evidence="1 2">
    <name type="scientific">Morchella conica CCBAS932</name>
    <dbReference type="NCBI Taxonomy" id="1392247"/>
    <lineage>
        <taxon>Eukaryota</taxon>
        <taxon>Fungi</taxon>
        <taxon>Dikarya</taxon>
        <taxon>Ascomycota</taxon>
        <taxon>Pezizomycotina</taxon>
        <taxon>Pezizomycetes</taxon>
        <taxon>Pezizales</taxon>
        <taxon>Morchellaceae</taxon>
        <taxon>Morchella</taxon>
    </lineage>
</organism>
<sequence>MMHDRVFKMESCLYSSISVHHPAAYRQNSKNWLSRSRDYHLSDWLNGIDLL</sequence>
<dbReference type="EMBL" id="ML119186">
    <property type="protein sequence ID" value="RPB07342.1"/>
    <property type="molecule type" value="Genomic_DNA"/>
</dbReference>
<evidence type="ECO:0000313" key="1">
    <source>
        <dbReference type="EMBL" id="RPB07342.1"/>
    </source>
</evidence>
<dbReference type="InParanoid" id="A0A3N4KDE3"/>
<reference evidence="1 2" key="1">
    <citation type="journal article" date="2018" name="Nat. Ecol. Evol.">
        <title>Pezizomycetes genomes reveal the molecular basis of ectomycorrhizal truffle lifestyle.</title>
        <authorList>
            <person name="Murat C."/>
            <person name="Payen T."/>
            <person name="Noel B."/>
            <person name="Kuo A."/>
            <person name="Morin E."/>
            <person name="Chen J."/>
            <person name="Kohler A."/>
            <person name="Krizsan K."/>
            <person name="Balestrini R."/>
            <person name="Da Silva C."/>
            <person name="Montanini B."/>
            <person name="Hainaut M."/>
            <person name="Levati E."/>
            <person name="Barry K.W."/>
            <person name="Belfiori B."/>
            <person name="Cichocki N."/>
            <person name="Clum A."/>
            <person name="Dockter R.B."/>
            <person name="Fauchery L."/>
            <person name="Guy J."/>
            <person name="Iotti M."/>
            <person name="Le Tacon F."/>
            <person name="Lindquist E.A."/>
            <person name="Lipzen A."/>
            <person name="Malagnac F."/>
            <person name="Mello A."/>
            <person name="Molinier V."/>
            <person name="Miyauchi S."/>
            <person name="Poulain J."/>
            <person name="Riccioni C."/>
            <person name="Rubini A."/>
            <person name="Sitrit Y."/>
            <person name="Splivallo R."/>
            <person name="Traeger S."/>
            <person name="Wang M."/>
            <person name="Zifcakova L."/>
            <person name="Wipf D."/>
            <person name="Zambonelli A."/>
            <person name="Paolocci F."/>
            <person name="Nowrousian M."/>
            <person name="Ottonello S."/>
            <person name="Baldrian P."/>
            <person name="Spatafora J.W."/>
            <person name="Henrissat B."/>
            <person name="Nagy L.G."/>
            <person name="Aury J.M."/>
            <person name="Wincker P."/>
            <person name="Grigoriev I.V."/>
            <person name="Bonfante P."/>
            <person name="Martin F.M."/>
        </authorList>
    </citation>
    <scope>NUCLEOTIDE SEQUENCE [LARGE SCALE GENOMIC DNA]</scope>
    <source>
        <strain evidence="1 2">CCBAS932</strain>
    </source>
</reference>
<dbReference type="AlphaFoldDB" id="A0A3N4KDE3"/>
<dbReference type="Proteomes" id="UP000277580">
    <property type="component" value="Unassembled WGS sequence"/>
</dbReference>
<gene>
    <name evidence="1" type="ORF">P167DRAFT_513661</name>
</gene>
<keyword evidence="2" id="KW-1185">Reference proteome</keyword>
<name>A0A3N4KDE3_9PEZI</name>
<protein>
    <submittedName>
        <fullName evidence="1">Uncharacterized protein</fullName>
    </submittedName>
</protein>
<evidence type="ECO:0000313" key="2">
    <source>
        <dbReference type="Proteomes" id="UP000277580"/>
    </source>
</evidence>